<sequence length="126" mass="14512">MSRPDPLAILRLVRRTELEAARLQVAEAFDRRQKAEHAMAAMASNLARERQCAEPSSYASWAPAAQARLATLTTHLKREETAEVAAQHRLATTKLAEQLIMDEQERRRKAARRQRLAREQRRLDDR</sequence>
<dbReference type="RefSeq" id="WP_092963202.1">
    <property type="nucleotide sequence ID" value="NZ_FOSQ01000021.1"/>
</dbReference>
<organism evidence="2 3">
    <name type="scientific">Falsiroseomonas stagni DSM 19981</name>
    <dbReference type="NCBI Taxonomy" id="1123062"/>
    <lineage>
        <taxon>Bacteria</taxon>
        <taxon>Pseudomonadati</taxon>
        <taxon>Pseudomonadota</taxon>
        <taxon>Alphaproteobacteria</taxon>
        <taxon>Acetobacterales</taxon>
        <taxon>Roseomonadaceae</taxon>
        <taxon>Falsiroseomonas</taxon>
    </lineage>
</organism>
<feature type="region of interest" description="Disordered" evidence="1">
    <location>
        <begin position="104"/>
        <end position="126"/>
    </location>
</feature>
<reference evidence="2 3" key="1">
    <citation type="submission" date="2016-10" db="EMBL/GenBank/DDBJ databases">
        <authorList>
            <person name="de Groot N.N."/>
        </authorList>
    </citation>
    <scope>NUCLEOTIDE SEQUENCE [LARGE SCALE GENOMIC DNA]</scope>
    <source>
        <strain evidence="2 3">DSM 19981</strain>
    </source>
</reference>
<dbReference type="Proteomes" id="UP000199473">
    <property type="component" value="Unassembled WGS sequence"/>
</dbReference>
<accession>A0A1I4F1B4</accession>
<keyword evidence="3" id="KW-1185">Reference proteome</keyword>
<evidence type="ECO:0000313" key="3">
    <source>
        <dbReference type="Proteomes" id="UP000199473"/>
    </source>
</evidence>
<dbReference type="AlphaFoldDB" id="A0A1I4F1B4"/>
<feature type="compositionally biased region" description="Basic and acidic residues" evidence="1">
    <location>
        <begin position="116"/>
        <end position="126"/>
    </location>
</feature>
<dbReference type="EMBL" id="FOSQ01000021">
    <property type="protein sequence ID" value="SFL11100.1"/>
    <property type="molecule type" value="Genomic_DNA"/>
</dbReference>
<evidence type="ECO:0000313" key="2">
    <source>
        <dbReference type="EMBL" id="SFL11100.1"/>
    </source>
</evidence>
<gene>
    <name evidence="2" type="ORF">SAMN02745775_1215</name>
</gene>
<protein>
    <recommendedName>
        <fullName evidence="4">Flagellar FliJ protein</fullName>
    </recommendedName>
</protein>
<evidence type="ECO:0000256" key="1">
    <source>
        <dbReference type="SAM" id="MobiDB-lite"/>
    </source>
</evidence>
<name>A0A1I4F1B4_9PROT</name>
<evidence type="ECO:0008006" key="4">
    <source>
        <dbReference type="Google" id="ProtNLM"/>
    </source>
</evidence>
<proteinExistence type="predicted"/>
<dbReference type="STRING" id="1123062.SAMN02745775_1215"/>